<dbReference type="RefSeq" id="WP_378982345.1">
    <property type="nucleotide sequence ID" value="NZ_JBHSBW010000007.1"/>
</dbReference>
<dbReference type="SUPFAM" id="SSF53448">
    <property type="entry name" value="Nucleotide-diphospho-sugar transferases"/>
    <property type="match status" value="1"/>
</dbReference>
<dbReference type="EC" id="2.4.-.-" evidence="6"/>
<keyword evidence="4" id="KW-0812">Transmembrane</keyword>
<comment type="similarity">
    <text evidence="1">Belongs to the glycosyltransferase 2 family.</text>
</comment>
<dbReference type="Proteomes" id="UP001595789">
    <property type="component" value="Unassembled WGS sequence"/>
</dbReference>
<proteinExistence type="inferred from homology"/>
<feature type="transmembrane region" description="Helical" evidence="4">
    <location>
        <begin position="248"/>
        <end position="272"/>
    </location>
</feature>
<dbReference type="CDD" id="cd04186">
    <property type="entry name" value="GT_2_like_c"/>
    <property type="match status" value="1"/>
</dbReference>
<evidence type="ECO:0000259" key="5">
    <source>
        <dbReference type="Pfam" id="PF00535"/>
    </source>
</evidence>
<dbReference type="GO" id="GO:0016757">
    <property type="term" value="F:glycosyltransferase activity"/>
    <property type="evidence" value="ECO:0007669"/>
    <property type="project" value="UniProtKB-KW"/>
</dbReference>
<comment type="caution">
    <text evidence="6">The sequence shown here is derived from an EMBL/GenBank/DDBJ whole genome shotgun (WGS) entry which is preliminary data.</text>
</comment>
<dbReference type="PANTHER" id="PTHR43179">
    <property type="entry name" value="RHAMNOSYLTRANSFERASE WBBL"/>
    <property type="match status" value="1"/>
</dbReference>
<keyword evidence="2 6" id="KW-0328">Glycosyltransferase</keyword>
<dbReference type="PANTHER" id="PTHR43179:SF12">
    <property type="entry name" value="GALACTOFURANOSYLTRANSFERASE GLFT2"/>
    <property type="match status" value="1"/>
</dbReference>
<gene>
    <name evidence="6" type="ORF">ACFOWA_04875</name>
</gene>
<evidence type="ECO:0000256" key="4">
    <source>
        <dbReference type="SAM" id="Phobius"/>
    </source>
</evidence>
<keyword evidence="7" id="KW-1185">Reference proteome</keyword>
<keyword evidence="4" id="KW-0472">Membrane</keyword>
<reference evidence="7" key="1">
    <citation type="journal article" date="2019" name="Int. J. Syst. Evol. Microbiol.">
        <title>The Global Catalogue of Microorganisms (GCM) 10K type strain sequencing project: providing services to taxonomists for standard genome sequencing and annotation.</title>
        <authorList>
            <consortium name="The Broad Institute Genomics Platform"/>
            <consortium name="The Broad Institute Genome Sequencing Center for Infectious Disease"/>
            <person name="Wu L."/>
            <person name="Ma J."/>
        </authorList>
    </citation>
    <scope>NUCLEOTIDE SEQUENCE [LARGE SCALE GENOMIC DNA]</scope>
    <source>
        <strain evidence="7">CCM 8691</strain>
    </source>
</reference>
<dbReference type="InterPro" id="IPR029044">
    <property type="entry name" value="Nucleotide-diphossugar_trans"/>
</dbReference>
<dbReference type="EMBL" id="JBHSBW010000007">
    <property type="protein sequence ID" value="MFC4210501.1"/>
    <property type="molecule type" value="Genomic_DNA"/>
</dbReference>
<organism evidence="6 7">
    <name type="scientific">Pedobacter lithocola</name>
    <dbReference type="NCBI Taxonomy" id="1908239"/>
    <lineage>
        <taxon>Bacteria</taxon>
        <taxon>Pseudomonadati</taxon>
        <taxon>Bacteroidota</taxon>
        <taxon>Sphingobacteriia</taxon>
        <taxon>Sphingobacteriales</taxon>
        <taxon>Sphingobacteriaceae</taxon>
        <taxon>Pedobacter</taxon>
    </lineage>
</organism>
<evidence type="ECO:0000256" key="1">
    <source>
        <dbReference type="ARBA" id="ARBA00006739"/>
    </source>
</evidence>
<evidence type="ECO:0000256" key="3">
    <source>
        <dbReference type="ARBA" id="ARBA00022679"/>
    </source>
</evidence>
<dbReference type="Pfam" id="PF00535">
    <property type="entry name" value="Glycos_transf_2"/>
    <property type="match status" value="1"/>
</dbReference>
<evidence type="ECO:0000256" key="2">
    <source>
        <dbReference type="ARBA" id="ARBA00022676"/>
    </source>
</evidence>
<keyword evidence="4" id="KW-1133">Transmembrane helix</keyword>
<feature type="domain" description="Glycosyltransferase 2-like" evidence="5">
    <location>
        <begin position="5"/>
        <end position="180"/>
    </location>
</feature>
<name>A0ABV8P808_9SPHI</name>
<dbReference type="Gene3D" id="3.90.550.10">
    <property type="entry name" value="Spore Coat Polysaccharide Biosynthesis Protein SpsA, Chain A"/>
    <property type="match status" value="1"/>
</dbReference>
<keyword evidence="3 6" id="KW-0808">Transferase</keyword>
<sequence>MKSVSIITVNFNQHQVNLDFLNSLKQNPSTYDVEVVFVDNGSREEFEQEYKSVYPELIYVRSNINLGFAGGNNLGIKKATGNYLLLLNNDTEITSTTIDVLVNEMESNAEIGLLSPLILYYDQPDIIQYAGFTEMNYLTGRNSGVGSMQQNKGQFDNDSRITGYCHGAAMMCRRTDLDHVGLMADEFFLYYEELDWCERFRRAGKKIWFTGETKIYHKESMSVGKESAIKTYFMTRNRMLFIRKNTGLLNTILFSLYYIFVACSKQIITYLLKNRLDLVKWTFKGVFWNLTHSKNSKNLGFKI</sequence>
<dbReference type="InterPro" id="IPR001173">
    <property type="entry name" value="Glyco_trans_2-like"/>
</dbReference>
<evidence type="ECO:0000313" key="6">
    <source>
        <dbReference type="EMBL" id="MFC4210501.1"/>
    </source>
</evidence>
<protein>
    <submittedName>
        <fullName evidence="6">Glycosyltransferase family 2 protein</fullName>
        <ecNumber evidence="6">2.4.-.-</ecNumber>
    </submittedName>
</protein>
<accession>A0ABV8P808</accession>
<evidence type="ECO:0000313" key="7">
    <source>
        <dbReference type="Proteomes" id="UP001595789"/>
    </source>
</evidence>